<sequence>MSIETALDGICKYFGGPYDPRTRTYRSSPLSQYGVGVVRRAWAKRDDHRDYFWGQPSGARTGVQIVVFIPHHHEFRIALGGEHGGMKQINYDVQLLCYVRSTTPYAEDAQDDVYALRRALVEHMRLDRTLGGAVFQAGEHVDGGMDGIDFKYGQPETKAELTKSFLQLDFGAIEFVNA</sequence>
<dbReference type="Proteomes" id="UP001165269">
    <property type="component" value="Unassembled WGS sequence"/>
</dbReference>
<accession>A0ABS9YKD5</accession>
<comment type="caution">
    <text evidence="1">The sequence shown here is derived from an EMBL/GenBank/DDBJ whole genome shotgun (WGS) entry which is preliminary data.</text>
</comment>
<reference evidence="1" key="1">
    <citation type="submission" date="2022-03" db="EMBL/GenBank/DDBJ databases">
        <title>Streptomyces 7R015 and 7R016 isolated from Barleria lupulina in Thailand.</title>
        <authorList>
            <person name="Kanchanasin P."/>
            <person name="Phongsopitanun W."/>
            <person name="Tanasupawat S."/>
        </authorList>
    </citation>
    <scope>NUCLEOTIDE SEQUENCE</scope>
    <source>
        <strain evidence="1">7R015</strain>
    </source>
</reference>
<evidence type="ECO:0008006" key="3">
    <source>
        <dbReference type="Google" id="ProtNLM"/>
    </source>
</evidence>
<evidence type="ECO:0000313" key="1">
    <source>
        <dbReference type="EMBL" id="MCI3277654.1"/>
    </source>
</evidence>
<dbReference type="RefSeq" id="WP_242775501.1">
    <property type="nucleotide sequence ID" value="NZ_JALDAY010000015.1"/>
</dbReference>
<dbReference type="EMBL" id="JALDAY010000015">
    <property type="protein sequence ID" value="MCI3277654.1"/>
    <property type="molecule type" value="Genomic_DNA"/>
</dbReference>
<evidence type="ECO:0000313" key="2">
    <source>
        <dbReference type="Proteomes" id="UP001165269"/>
    </source>
</evidence>
<gene>
    <name evidence="1" type="ORF">MQP27_41950</name>
</gene>
<proteinExistence type="predicted"/>
<keyword evidence="2" id="KW-1185">Reference proteome</keyword>
<name>A0ABS9YKD5_9ACTN</name>
<protein>
    <recommendedName>
        <fullName evidence="3">Tail terminator</fullName>
    </recommendedName>
</protein>
<organism evidence="1 2">
    <name type="scientific">Streptomyces cylindrosporus</name>
    <dbReference type="NCBI Taxonomy" id="2927583"/>
    <lineage>
        <taxon>Bacteria</taxon>
        <taxon>Bacillati</taxon>
        <taxon>Actinomycetota</taxon>
        <taxon>Actinomycetes</taxon>
        <taxon>Kitasatosporales</taxon>
        <taxon>Streptomycetaceae</taxon>
        <taxon>Streptomyces</taxon>
    </lineage>
</organism>